<dbReference type="PANTHER" id="PTHR10856">
    <property type="entry name" value="CORONIN"/>
    <property type="match status" value="1"/>
</dbReference>
<comment type="caution">
    <text evidence="4">The sequence shown here is derived from an EMBL/GenBank/DDBJ whole genome shotgun (WGS) entry which is preliminary data.</text>
</comment>
<accession>A0A6A0GRX4</accession>
<organism evidence="4">
    <name type="scientific">Hyalella azteca</name>
    <name type="common">Amphipod</name>
    <dbReference type="NCBI Taxonomy" id="294128"/>
    <lineage>
        <taxon>Eukaryota</taxon>
        <taxon>Metazoa</taxon>
        <taxon>Ecdysozoa</taxon>
        <taxon>Arthropoda</taxon>
        <taxon>Crustacea</taxon>
        <taxon>Multicrustacea</taxon>
        <taxon>Malacostraca</taxon>
        <taxon>Eumalacostraca</taxon>
        <taxon>Peracarida</taxon>
        <taxon>Amphipoda</taxon>
        <taxon>Senticaudata</taxon>
        <taxon>Talitrida</taxon>
        <taxon>Talitroidea</taxon>
        <taxon>Hyalellidae</taxon>
        <taxon>Hyalella</taxon>
    </lineage>
</organism>
<proteinExistence type="inferred from homology"/>
<dbReference type="AlphaFoldDB" id="A0A6A0GRX4"/>
<dbReference type="Pfam" id="PF16300">
    <property type="entry name" value="WD40_4"/>
    <property type="match status" value="1"/>
</dbReference>
<comment type="similarity">
    <text evidence="1">Belongs to the WD repeat coronin family.</text>
</comment>
<protein>
    <recommendedName>
        <fullName evidence="2">Coronin-7</fullName>
    </recommendedName>
</protein>
<dbReference type="SMART" id="SM00320">
    <property type="entry name" value="WD40"/>
    <property type="match status" value="2"/>
</dbReference>
<reference evidence="4" key="2">
    <citation type="journal article" date="2018" name="Environ. Sci. Technol.">
        <title>The Toxicogenome of Hyalella azteca: A Model for Sediment Ecotoxicology and Evolutionary Toxicology.</title>
        <authorList>
            <person name="Poynton H.C."/>
            <person name="Hasenbein S."/>
            <person name="Benoit J.B."/>
            <person name="Sepulveda M.S."/>
            <person name="Poelchau M.F."/>
            <person name="Hughes D.S.T."/>
            <person name="Murali S.C."/>
            <person name="Chen S."/>
            <person name="Glastad K.M."/>
            <person name="Goodisman M.A.D."/>
            <person name="Werren J.H."/>
            <person name="Vineis J.H."/>
            <person name="Bowen J.L."/>
            <person name="Friedrich M."/>
            <person name="Jones J."/>
            <person name="Robertson H.M."/>
            <person name="Feyereisen R."/>
            <person name="Mechler-Hickson A."/>
            <person name="Mathers N."/>
            <person name="Lee C.E."/>
            <person name="Colbourne J.K."/>
            <person name="Biales A."/>
            <person name="Johnston J.S."/>
            <person name="Wellborn G.A."/>
            <person name="Rosendale A.J."/>
            <person name="Cridge A.G."/>
            <person name="Munoz-Torres M.C."/>
            <person name="Bain P.A."/>
            <person name="Manny A.R."/>
            <person name="Major K.M."/>
            <person name="Lambert F.N."/>
            <person name="Vulpe C.D."/>
            <person name="Tuck P."/>
            <person name="Blalock B.J."/>
            <person name="Lin Y.Y."/>
            <person name="Smith M.E."/>
            <person name="Ochoa-Acuna H."/>
            <person name="Chen M.M."/>
            <person name="Childers C.P."/>
            <person name="Qu J."/>
            <person name="Dugan S."/>
            <person name="Lee S.L."/>
            <person name="Chao H."/>
            <person name="Dinh H."/>
            <person name="Han Y."/>
            <person name="Doddapaneni H."/>
            <person name="Worley K.C."/>
            <person name="Muzny D.M."/>
            <person name="Gibbs R.A."/>
            <person name="Richards S."/>
        </authorList>
    </citation>
    <scope>NUCLEOTIDE SEQUENCE</scope>
    <source>
        <strain evidence="4">HAZT.00-mixed</strain>
        <tissue evidence="4">Whole organism</tissue>
    </source>
</reference>
<dbReference type="Gene3D" id="2.130.10.10">
    <property type="entry name" value="YVTN repeat-like/Quinoprotein amine dehydrogenase"/>
    <property type="match status" value="1"/>
</dbReference>
<reference evidence="4" key="3">
    <citation type="submission" date="2019-06" db="EMBL/GenBank/DDBJ databases">
        <authorList>
            <person name="Poynton C."/>
            <person name="Hasenbein S."/>
            <person name="Benoit J.B."/>
            <person name="Sepulveda M.S."/>
            <person name="Poelchau M.F."/>
            <person name="Murali S.C."/>
            <person name="Chen S."/>
            <person name="Glastad K.M."/>
            <person name="Werren J.H."/>
            <person name="Vineis J.H."/>
            <person name="Bowen J.L."/>
            <person name="Friedrich M."/>
            <person name="Jones J."/>
            <person name="Robertson H.M."/>
            <person name="Feyereisen R."/>
            <person name="Mechler-Hickson A."/>
            <person name="Mathers N."/>
            <person name="Lee C.E."/>
            <person name="Colbourne J.K."/>
            <person name="Biales A."/>
            <person name="Johnston J.S."/>
            <person name="Wellborn G.A."/>
            <person name="Rosendale A.J."/>
            <person name="Cridge A.G."/>
            <person name="Munoz-Torres M.C."/>
            <person name="Bain P.A."/>
            <person name="Manny A.R."/>
            <person name="Major K.M."/>
            <person name="Lambert F.N."/>
            <person name="Vulpe C.D."/>
            <person name="Tuck P."/>
            <person name="Blalock B.J."/>
            <person name="Lin Y.-Y."/>
            <person name="Smith M.E."/>
            <person name="Ochoa-Acuna H."/>
            <person name="Chen M.-J.M."/>
            <person name="Childers C.P."/>
            <person name="Qu J."/>
            <person name="Dugan S."/>
            <person name="Lee S.L."/>
            <person name="Chao H."/>
            <person name="Dinh H."/>
            <person name="Han Y."/>
            <person name="Doddapaneni H."/>
            <person name="Worley K.C."/>
            <person name="Muzny D.M."/>
            <person name="Gibbs R.A."/>
            <person name="Richards S."/>
        </authorList>
    </citation>
    <scope>NUCLEOTIDE SEQUENCE</scope>
    <source>
        <strain evidence="4">HAZT.00-mixed</strain>
        <tissue evidence="4">Whole organism</tissue>
    </source>
</reference>
<reference evidence="4" key="1">
    <citation type="submission" date="2014-08" db="EMBL/GenBank/DDBJ databases">
        <authorList>
            <person name="Murali S."/>
            <person name="Richards S."/>
            <person name="Bandaranaike D."/>
            <person name="Bellair M."/>
            <person name="Blankenburg K."/>
            <person name="Chao H."/>
            <person name="Dinh H."/>
            <person name="Doddapaneni H."/>
            <person name="Dugan-Rocha S."/>
            <person name="Elkadiri S."/>
            <person name="Gnanaolivu R."/>
            <person name="Hughes D."/>
            <person name="Lee S."/>
            <person name="Li M."/>
            <person name="Ming W."/>
            <person name="Munidasa M."/>
            <person name="Muniz J."/>
            <person name="Nguyen L."/>
            <person name="Osuji N."/>
            <person name="Pu L.-L."/>
            <person name="Puazo M."/>
            <person name="Skinner E."/>
            <person name="Qu C."/>
            <person name="Quiroz J."/>
            <person name="Raj R."/>
            <person name="Weissenberger G."/>
            <person name="Xin Y."/>
            <person name="Zou X."/>
            <person name="Han Y."/>
            <person name="Worley K."/>
            <person name="Muzny D."/>
            <person name="Gibbs R."/>
        </authorList>
    </citation>
    <scope>NUCLEOTIDE SEQUENCE</scope>
    <source>
        <strain evidence="4">HAZT.00-mixed</strain>
        <tissue evidence="4">Whole organism</tissue>
    </source>
</reference>
<dbReference type="InterPro" id="IPR015505">
    <property type="entry name" value="Coronin"/>
</dbReference>
<evidence type="ECO:0000256" key="2">
    <source>
        <dbReference type="ARBA" id="ARBA00013347"/>
    </source>
</evidence>
<dbReference type="InterPro" id="IPR036322">
    <property type="entry name" value="WD40_repeat_dom_sf"/>
</dbReference>
<dbReference type="SMART" id="SM01167">
    <property type="entry name" value="DUF1900"/>
    <property type="match status" value="1"/>
</dbReference>
<dbReference type="Proteomes" id="UP000711488">
    <property type="component" value="Unassembled WGS sequence"/>
</dbReference>
<evidence type="ECO:0000313" key="4">
    <source>
        <dbReference type="EMBL" id="KAA0185750.1"/>
    </source>
</evidence>
<comment type="function">
    <text evidence="3">F-actin regulator involved in anterograde Golgi to endosome transport: upon ubiquitination via 'Lys-33'-linked ubiquitin chains by the BCR(KLHL20) E3 ubiquitin ligase complex, interacts with EPS15 and localizes to the trans-Golgi network, where it promotes actin polymerization, thereby facilitating post-Golgi trafficking. May play a role in the maintenance of the Golgi apparatus morphology.</text>
</comment>
<name>A0A6A0GRX4_HYAAZ</name>
<dbReference type="InterPro" id="IPR001680">
    <property type="entry name" value="WD40_rpt"/>
</dbReference>
<evidence type="ECO:0000256" key="1">
    <source>
        <dbReference type="ARBA" id="ARBA00009482"/>
    </source>
</evidence>
<dbReference type="PANTHER" id="PTHR10856:SF20">
    <property type="entry name" value="CORONIN-7"/>
    <property type="match status" value="1"/>
</dbReference>
<evidence type="ECO:0000256" key="3">
    <source>
        <dbReference type="ARBA" id="ARBA00024838"/>
    </source>
</evidence>
<gene>
    <name evidence="4" type="ORF">HAZT_HAZT005281</name>
</gene>
<dbReference type="SUPFAM" id="SSF50978">
    <property type="entry name" value="WD40 repeat-like"/>
    <property type="match status" value="1"/>
</dbReference>
<sequence length="284" mass="31542">MLVQRSVRKQELAVHIWHIPTSGLESNISSPEYSLPQFDKRVENVLFHPTTEFILSIAYYDTIKIWDILHQKEISCCQGATDQLQSTTWRGDGSMLASSGKDRVVRLHDPRAPHKAALECNGHQSAKDSRIVWLGDTDSILSTGYSSSRIREMSLRDVRAFDKPVKTQQFDASTGILMPLYDADTRMLFLAGKADVSIMYWEVTNKEPYLTEGLKHTGALHGAYHHVPGAAQEFHSDLFPDTRSATSAQTIEAWVTGGNAALAPLSLDPGKRHAPTLEASALIK</sequence>
<dbReference type="InterPro" id="IPR015943">
    <property type="entry name" value="WD40/YVTN_repeat-like_dom_sf"/>
</dbReference>
<dbReference type="EMBL" id="JQDR03016075">
    <property type="protein sequence ID" value="KAA0185750.1"/>
    <property type="molecule type" value="Genomic_DNA"/>
</dbReference>
<dbReference type="OrthoDB" id="1850764at2759"/>